<dbReference type="Proteomes" id="UP000033434">
    <property type="component" value="Unassembled WGS sequence"/>
</dbReference>
<dbReference type="PATRIC" id="fig|1129367.4.peg.309"/>
<evidence type="ECO:0000313" key="1">
    <source>
        <dbReference type="EMBL" id="KKE85622.1"/>
    </source>
</evidence>
<dbReference type="EMBL" id="AUXW01000022">
    <property type="protein sequence ID" value="KKE85622.1"/>
    <property type="molecule type" value="Genomic_DNA"/>
</dbReference>
<name>A0A0F6AHD8_9GAMM</name>
<dbReference type="Pfam" id="PF20196">
    <property type="entry name" value="DUF6559"/>
    <property type="match status" value="1"/>
</dbReference>
<gene>
    <name evidence="1" type="ORF">N479_25495</name>
</gene>
<dbReference type="InterPro" id="IPR046689">
    <property type="entry name" value="DUF6559"/>
</dbReference>
<reference evidence="1 2" key="1">
    <citation type="journal article" date="2015" name="BMC Genomics">
        <title>Genome mining reveals unlocked bioactive potential of marine Gram-negative bacteria.</title>
        <authorList>
            <person name="Machado H."/>
            <person name="Sonnenschein E.C."/>
            <person name="Melchiorsen J."/>
            <person name="Gram L."/>
        </authorList>
    </citation>
    <scope>NUCLEOTIDE SEQUENCE [LARGE SCALE GENOMIC DNA]</scope>
    <source>
        <strain evidence="1 2">S4054</strain>
    </source>
</reference>
<proteinExistence type="predicted"/>
<dbReference type="AlphaFoldDB" id="A0A0F6AHD8"/>
<sequence length="110" mass="11935">MVGKKSAIRKYQSKLRPELSQRYGGSHLYTQAQVDIIIKELGLSERYIQYAYLMYCDINLINNARFQNESVESMNQTIAAAIGGGLIATSIDSIFFGGDSGDGGFGGGGE</sequence>
<accession>A0A0F6AHD8</accession>
<evidence type="ECO:0000313" key="2">
    <source>
        <dbReference type="Proteomes" id="UP000033434"/>
    </source>
</evidence>
<protein>
    <submittedName>
        <fullName evidence="1">Uncharacterized protein</fullName>
    </submittedName>
</protein>
<comment type="caution">
    <text evidence="1">The sequence shown here is derived from an EMBL/GenBank/DDBJ whole genome shotgun (WGS) entry which is preliminary data.</text>
</comment>
<dbReference type="RefSeq" id="WP_046354211.1">
    <property type="nucleotide sequence ID" value="NZ_AUXW01000022.1"/>
</dbReference>
<organism evidence="1 2">
    <name type="scientific">Pseudoalteromonas luteoviolacea S4054</name>
    <dbReference type="NCBI Taxonomy" id="1129367"/>
    <lineage>
        <taxon>Bacteria</taxon>
        <taxon>Pseudomonadati</taxon>
        <taxon>Pseudomonadota</taxon>
        <taxon>Gammaproteobacteria</taxon>
        <taxon>Alteromonadales</taxon>
        <taxon>Pseudoalteromonadaceae</taxon>
        <taxon>Pseudoalteromonas</taxon>
    </lineage>
</organism>